<dbReference type="OrthoDB" id="5918423at2"/>
<reference evidence="1 2" key="1">
    <citation type="submission" date="2017-10" db="EMBL/GenBank/DDBJ databases">
        <title>Nyctiphanis sp. nov., isolated from the stomach of the euphausiid Nyctiphanes simplex (Hansen, 1911) in the Gulf of California.</title>
        <authorList>
            <person name="Gomez-Gil B."/>
            <person name="Aguilar-Mendez M."/>
            <person name="Lopez-Cortes A."/>
            <person name="Gomez-Gutierrez J."/>
            <person name="Roque A."/>
            <person name="Lang E."/>
            <person name="Gonzalez-Castillo A."/>
        </authorList>
    </citation>
    <scope>NUCLEOTIDE SEQUENCE [LARGE SCALE GENOMIC DNA]</scope>
    <source>
        <strain evidence="1 2">CAIM 600</strain>
    </source>
</reference>
<sequence length="597" mass="62926">MVLSHAAPPGSLITFTYTLTDATGKDVVQQTTAEVDNTGKAALLSVATVDDALYENNESFKVHVDGVTLDGNPVFEHLNLNDATQETIITDDRGTDADDTVTVNMTGDALVNEGSEASYSITLDKAAPPGSKVLLTYSYPSGGAEKSDITEMAEAVINADGKTATFKVVANIDNVYEGAQAFTVSVNGVVQADGTTPAFEKVISSAASISTTIMDEGDKPEVESLVADNDGQVTEGGTAGWTLSMSNPSTTPTTITLNIATGESATQGADYATSFKVYDADGELMATVPANSPTFILPAGEDTVRVELDTIDDAYIENNETLTLQARTSDQTGWTAANTATTIVDDLGNDAADTVTVTLSGDTSVIEGETANYTVDLSHPVPAGTKILLKYSYKDAGGSDITAQTEAIVQNSGSTATFSVSTVNDTHLDRDESFTVRVDGIVDGNDSAVFEYMNLAKASVTTAIEDNEGSVQVTSLTRLQDGNENGDSWPGWTLNVNNAADSPTTLTLQFDDSQQATFGEDFTGVLHIYTGQAGDPQMVTITDPSQPVTWDLPENLSSVRVYAQPKDDALYEGNESIILNAKVDGTNLTGWSQKRRI</sequence>
<protein>
    <submittedName>
        <fullName evidence="1">Uncharacterized protein</fullName>
    </submittedName>
</protein>
<dbReference type="InterPro" id="IPR038081">
    <property type="entry name" value="CalX-like_sf"/>
</dbReference>
<organism evidence="1 2">
    <name type="scientific">Veronia nyctiphanis</name>
    <dbReference type="NCBI Taxonomy" id="1278244"/>
    <lineage>
        <taxon>Bacteria</taxon>
        <taxon>Pseudomonadati</taxon>
        <taxon>Pseudomonadota</taxon>
        <taxon>Gammaproteobacteria</taxon>
        <taxon>Vibrionales</taxon>
        <taxon>Vibrionaceae</taxon>
        <taxon>Veronia</taxon>
    </lineage>
</organism>
<dbReference type="RefSeq" id="WP_129121364.1">
    <property type="nucleotide sequence ID" value="NZ_PEIB01000004.1"/>
</dbReference>
<proteinExistence type="predicted"/>
<gene>
    <name evidence="1" type="ORF">CS022_04975</name>
</gene>
<keyword evidence="2" id="KW-1185">Reference proteome</keyword>
<dbReference type="Proteomes" id="UP000290287">
    <property type="component" value="Unassembled WGS sequence"/>
</dbReference>
<comment type="caution">
    <text evidence="1">The sequence shown here is derived from an EMBL/GenBank/DDBJ whole genome shotgun (WGS) entry which is preliminary data.</text>
</comment>
<evidence type="ECO:0000313" key="2">
    <source>
        <dbReference type="Proteomes" id="UP000290287"/>
    </source>
</evidence>
<dbReference type="Gene3D" id="2.60.40.2030">
    <property type="match status" value="1"/>
</dbReference>
<evidence type="ECO:0000313" key="1">
    <source>
        <dbReference type="EMBL" id="RXJ74007.1"/>
    </source>
</evidence>
<dbReference type="SUPFAM" id="SSF141072">
    <property type="entry name" value="CalX-like"/>
    <property type="match status" value="2"/>
</dbReference>
<name>A0A4Q0YS19_9GAMM</name>
<accession>A0A4Q0YS19</accession>
<dbReference type="EMBL" id="PEIB01000004">
    <property type="protein sequence ID" value="RXJ74007.1"/>
    <property type="molecule type" value="Genomic_DNA"/>
</dbReference>
<dbReference type="AlphaFoldDB" id="A0A4Q0YS19"/>